<evidence type="ECO:0000313" key="5">
    <source>
        <dbReference type="EMBL" id="PTV98771.1"/>
    </source>
</evidence>
<dbReference type="PANTHER" id="PTHR43280:SF28">
    <property type="entry name" value="HTH-TYPE TRANSCRIPTIONAL ACTIVATOR RHAS"/>
    <property type="match status" value="1"/>
</dbReference>
<keyword evidence="1" id="KW-0805">Transcription regulation</keyword>
<comment type="caution">
    <text evidence="5">The sequence shown here is derived from an EMBL/GenBank/DDBJ whole genome shotgun (WGS) entry which is preliminary data.</text>
</comment>
<dbReference type="SUPFAM" id="SSF46689">
    <property type="entry name" value="Homeodomain-like"/>
    <property type="match status" value="2"/>
</dbReference>
<proteinExistence type="predicted"/>
<evidence type="ECO:0000256" key="1">
    <source>
        <dbReference type="ARBA" id="ARBA00023015"/>
    </source>
</evidence>
<dbReference type="PROSITE" id="PS00041">
    <property type="entry name" value="HTH_ARAC_FAMILY_1"/>
    <property type="match status" value="1"/>
</dbReference>
<evidence type="ECO:0000259" key="4">
    <source>
        <dbReference type="PROSITE" id="PS01124"/>
    </source>
</evidence>
<evidence type="ECO:0000313" key="6">
    <source>
        <dbReference type="Proteomes" id="UP000244089"/>
    </source>
</evidence>
<dbReference type="InterPro" id="IPR018060">
    <property type="entry name" value="HTH_AraC"/>
</dbReference>
<protein>
    <submittedName>
        <fullName evidence="5">AraC-like DNA-binding protein</fullName>
    </submittedName>
</protein>
<dbReference type="EMBL" id="QAXS01000014">
    <property type="protein sequence ID" value="PTV98771.1"/>
    <property type="molecule type" value="Genomic_DNA"/>
</dbReference>
<evidence type="ECO:0000256" key="2">
    <source>
        <dbReference type="ARBA" id="ARBA00023125"/>
    </source>
</evidence>
<dbReference type="InterPro" id="IPR009057">
    <property type="entry name" value="Homeodomain-like_sf"/>
</dbReference>
<dbReference type="OrthoDB" id="9799319at2"/>
<evidence type="ECO:0000256" key="3">
    <source>
        <dbReference type="ARBA" id="ARBA00023163"/>
    </source>
</evidence>
<dbReference type="Proteomes" id="UP000244089">
    <property type="component" value="Unassembled WGS sequence"/>
</dbReference>
<dbReference type="SMART" id="SM00342">
    <property type="entry name" value="HTH_ARAC"/>
    <property type="match status" value="1"/>
</dbReference>
<organism evidence="5 6">
    <name type="scientific">Halanaerobium saccharolyticum</name>
    <dbReference type="NCBI Taxonomy" id="43595"/>
    <lineage>
        <taxon>Bacteria</taxon>
        <taxon>Bacillati</taxon>
        <taxon>Bacillota</taxon>
        <taxon>Clostridia</taxon>
        <taxon>Halanaerobiales</taxon>
        <taxon>Halanaerobiaceae</taxon>
        <taxon>Halanaerobium</taxon>
    </lineage>
</organism>
<dbReference type="Gene3D" id="1.10.10.60">
    <property type="entry name" value="Homeodomain-like"/>
    <property type="match status" value="2"/>
</dbReference>
<keyword evidence="3" id="KW-0804">Transcription</keyword>
<dbReference type="InterPro" id="IPR018062">
    <property type="entry name" value="HTH_AraC-typ_CS"/>
</dbReference>
<gene>
    <name evidence="5" type="ORF">C8C76_11438</name>
</gene>
<dbReference type="Pfam" id="PF12833">
    <property type="entry name" value="HTH_18"/>
    <property type="match status" value="1"/>
</dbReference>
<feature type="domain" description="HTH araC/xylS-type" evidence="4">
    <location>
        <begin position="89"/>
        <end position="187"/>
    </location>
</feature>
<dbReference type="AlphaFoldDB" id="A0A2T5RJI1"/>
<dbReference type="PANTHER" id="PTHR43280">
    <property type="entry name" value="ARAC-FAMILY TRANSCRIPTIONAL REGULATOR"/>
    <property type="match status" value="1"/>
</dbReference>
<name>A0A2T5RJI1_9FIRM</name>
<accession>A0A2T5RJI1</accession>
<reference evidence="5 6" key="1">
    <citation type="submission" date="2018-04" db="EMBL/GenBank/DDBJ databases">
        <title>Subsurface microbial communities from deep shales in Ohio and West Virginia, USA.</title>
        <authorList>
            <person name="Wrighton K."/>
        </authorList>
    </citation>
    <scope>NUCLEOTIDE SEQUENCE [LARGE SCALE GENOMIC DNA]</scope>
    <source>
        <strain evidence="5 6">WC1</strain>
    </source>
</reference>
<keyword evidence="2 5" id="KW-0238">DNA-binding</keyword>
<dbReference type="GO" id="GO:0003700">
    <property type="term" value="F:DNA-binding transcription factor activity"/>
    <property type="evidence" value="ECO:0007669"/>
    <property type="project" value="InterPro"/>
</dbReference>
<sequence length="191" mass="22825">MIQTVLFRFHNICQRTKILLKMQHISEDIIVQDSFMGQDYTYDKNKVENVWKLKGLVFELFSYLLEDEIIHFSTNNDKFEDLNELSCIQPVLQHMINQPEENISMEKGAEIANMSYYNFSRTFKRLLGYSFVNYKNLLRIRYAEELLHGTSKSITEIASLLNFGNISYFNRIFKKINKMNPSEYRNKYVRK</sequence>
<dbReference type="GO" id="GO:0043565">
    <property type="term" value="F:sequence-specific DNA binding"/>
    <property type="evidence" value="ECO:0007669"/>
    <property type="project" value="InterPro"/>
</dbReference>
<dbReference type="PROSITE" id="PS01124">
    <property type="entry name" value="HTH_ARAC_FAMILY_2"/>
    <property type="match status" value="1"/>
</dbReference>